<keyword evidence="5" id="KW-1185">Reference proteome</keyword>
<keyword evidence="2" id="KW-0040">ANK repeat</keyword>
<evidence type="ECO:0000313" key="4">
    <source>
        <dbReference type="EMBL" id="KAF8905743.1"/>
    </source>
</evidence>
<feature type="signal peptide" evidence="3">
    <location>
        <begin position="1"/>
        <end position="23"/>
    </location>
</feature>
<gene>
    <name evidence="4" type="ORF">CPB84DRAFT_563269</name>
</gene>
<keyword evidence="3" id="KW-0732">Signal</keyword>
<dbReference type="EMBL" id="JADNYJ010000021">
    <property type="protein sequence ID" value="KAF8905743.1"/>
    <property type="molecule type" value="Genomic_DNA"/>
</dbReference>
<evidence type="ECO:0000256" key="2">
    <source>
        <dbReference type="ARBA" id="ARBA00023043"/>
    </source>
</evidence>
<sequence>MTMTMKTMKTATTAILILTTTTMMMMMKTKDTGDTSDEEEDRPDIIVIDELDWDLGFSALSYAIIFASLPTLEALLGAGADISSVTKSCNIEDARFQPLSLCILREDQDEACVVAERLIKAGASSSSADDEIRTILHIAIFNGCTKLVETLLKCDPNAKKVVNFPALVNEHVTFPIVTAINKKHYGLVALLLAHGAKLKLDEKDITPAQQETSSQKKTNYV</sequence>
<name>A0A9P5NVM6_GYMJU</name>
<accession>A0A9P5NVM6</accession>
<dbReference type="InterPro" id="IPR002110">
    <property type="entry name" value="Ankyrin_rpt"/>
</dbReference>
<proteinExistence type="predicted"/>
<evidence type="ECO:0000256" key="3">
    <source>
        <dbReference type="SAM" id="SignalP"/>
    </source>
</evidence>
<dbReference type="PANTHER" id="PTHR24198">
    <property type="entry name" value="ANKYRIN REPEAT AND PROTEIN KINASE DOMAIN-CONTAINING PROTEIN"/>
    <property type="match status" value="1"/>
</dbReference>
<keyword evidence="1" id="KW-0677">Repeat</keyword>
<reference evidence="4" key="1">
    <citation type="submission" date="2020-11" db="EMBL/GenBank/DDBJ databases">
        <authorList>
            <consortium name="DOE Joint Genome Institute"/>
            <person name="Ahrendt S."/>
            <person name="Riley R."/>
            <person name="Andreopoulos W."/>
            <person name="LaButti K."/>
            <person name="Pangilinan J."/>
            <person name="Ruiz-duenas F.J."/>
            <person name="Barrasa J.M."/>
            <person name="Sanchez-Garcia M."/>
            <person name="Camarero S."/>
            <person name="Miyauchi S."/>
            <person name="Serrano A."/>
            <person name="Linde D."/>
            <person name="Babiker R."/>
            <person name="Drula E."/>
            <person name="Ayuso-Fernandez I."/>
            <person name="Pacheco R."/>
            <person name="Padilla G."/>
            <person name="Ferreira P."/>
            <person name="Barriuso J."/>
            <person name="Kellner H."/>
            <person name="Castanera R."/>
            <person name="Alfaro M."/>
            <person name="Ramirez L."/>
            <person name="Pisabarro A.G."/>
            <person name="Kuo A."/>
            <person name="Tritt A."/>
            <person name="Lipzen A."/>
            <person name="He G."/>
            <person name="Yan M."/>
            <person name="Ng V."/>
            <person name="Cullen D."/>
            <person name="Martin F."/>
            <person name="Rosso M.-N."/>
            <person name="Henrissat B."/>
            <person name="Hibbett D."/>
            <person name="Martinez A.T."/>
            <person name="Grigoriev I.V."/>
        </authorList>
    </citation>
    <scope>NUCLEOTIDE SEQUENCE</scope>
    <source>
        <strain evidence="4">AH 44721</strain>
    </source>
</reference>
<comment type="caution">
    <text evidence="4">The sequence shown here is derived from an EMBL/GenBank/DDBJ whole genome shotgun (WGS) entry which is preliminary data.</text>
</comment>
<dbReference type="OrthoDB" id="3064480at2759"/>
<evidence type="ECO:0000313" key="5">
    <source>
        <dbReference type="Proteomes" id="UP000724874"/>
    </source>
</evidence>
<feature type="chain" id="PRO_5040455843" description="Ankyrin repeat protein" evidence="3">
    <location>
        <begin position="24"/>
        <end position="221"/>
    </location>
</feature>
<dbReference type="Gene3D" id="1.25.40.20">
    <property type="entry name" value="Ankyrin repeat-containing domain"/>
    <property type="match status" value="1"/>
</dbReference>
<dbReference type="PANTHER" id="PTHR24198:SF165">
    <property type="entry name" value="ANKYRIN REPEAT-CONTAINING PROTEIN-RELATED"/>
    <property type="match status" value="1"/>
</dbReference>
<dbReference type="AlphaFoldDB" id="A0A9P5NVM6"/>
<dbReference type="Pfam" id="PF12796">
    <property type="entry name" value="Ank_2"/>
    <property type="match status" value="1"/>
</dbReference>
<dbReference type="SMART" id="SM00248">
    <property type="entry name" value="ANK"/>
    <property type="match status" value="2"/>
</dbReference>
<dbReference type="SUPFAM" id="SSF48403">
    <property type="entry name" value="Ankyrin repeat"/>
    <property type="match status" value="1"/>
</dbReference>
<dbReference type="Proteomes" id="UP000724874">
    <property type="component" value="Unassembled WGS sequence"/>
</dbReference>
<dbReference type="InterPro" id="IPR036770">
    <property type="entry name" value="Ankyrin_rpt-contain_sf"/>
</dbReference>
<evidence type="ECO:0008006" key="6">
    <source>
        <dbReference type="Google" id="ProtNLM"/>
    </source>
</evidence>
<organism evidence="4 5">
    <name type="scientific">Gymnopilus junonius</name>
    <name type="common">Spectacular rustgill mushroom</name>
    <name type="synonym">Gymnopilus spectabilis subsp. junonius</name>
    <dbReference type="NCBI Taxonomy" id="109634"/>
    <lineage>
        <taxon>Eukaryota</taxon>
        <taxon>Fungi</taxon>
        <taxon>Dikarya</taxon>
        <taxon>Basidiomycota</taxon>
        <taxon>Agaricomycotina</taxon>
        <taxon>Agaricomycetes</taxon>
        <taxon>Agaricomycetidae</taxon>
        <taxon>Agaricales</taxon>
        <taxon>Agaricineae</taxon>
        <taxon>Hymenogastraceae</taxon>
        <taxon>Gymnopilus</taxon>
    </lineage>
</organism>
<evidence type="ECO:0000256" key="1">
    <source>
        <dbReference type="ARBA" id="ARBA00022737"/>
    </source>
</evidence>
<protein>
    <recommendedName>
        <fullName evidence="6">Ankyrin repeat protein</fullName>
    </recommendedName>
</protein>